<accession>A0A7R9VSG2</accession>
<reference evidence="5" key="1">
    <citation type="submission" date="2021-01" db="EMBL/GenBank/DDBJ databases">
        <authorList>
            <person name="Corre E."/>
            <person name="Pelletier E."/>
            <person name="Niang G."/>
            <person name="Scheremetjew M."/>
            <person name="Finn R."/>
            <person name="Kale V."/>
            <person name="Holt S."/>
            <person name="Cochrane G."/>
            <person name="Meng A."/>
            <person name="Brown T."/>
            <person name="Cohen L."/>
        </authorList>
    </citation>
    <scope>NUCLEOTIDE SEQUENCE</scope>
    <source>
        <strain evidence="5">CCMP219</strain>
    </source>
</reference>
<evidence type="ECO:0000256" key="3">
    <source>
        <dbReference type="ARBA" id="ARBA00023002"/>
    </source>
</evidence>
<gene>
    <name evidence="5" type="ORF">CEUR00632_LOCUS17201</name>
</gene>
<proteinExistence type="inferred from homology"/>
<evidence type="ECO:0000313" key="5">
    <source>
        <dbReference type="EMBL" id="CAD8303696.1"/>
    </source>
</evidence>
<dbReference type="PANTHER" id="PTHR43963:SF6">
    <property type="entry name" value="CHAIN DEHYDROGENASE FAMILY PROTEIN, PUTATIVE (AFU_ORTHOLOGUE AFUA_3G15350)-RELATED"/>
    <property type="match status" value="1"/>
</dbReference>
<name>A0A7R9VSG2_9CHLO</name>
<organism evidence="5">
    <name type="scientific">Chlamydomonas euryale</name>
    <dbReference type="NCBI Taxonomy" id="1486919"/>
    <lineage>
        <taxon>Eukaryota</taxon>
        <taxon>Viridiplantae</taxon>
        <taxon>Chlorophyta</taxon>
        <taxon>core chlorophytes</taxon>
        <taxon>Chlorophyceae</taxon>
        <taxon>CS clade</taxon>
        <taxon>Chlamydomonadales</taxon>
        <taxon>Chlamydomonadaceae</taxon>
        <taxon>Chlamydomonas</taxon>
    </lineage>
</organism>
<dbReference type="InterPro" id="IPR036291">
    <property type="entry name" value="NAD(P)-bd_dom_sf"/>
</dbReference>
<evidence type="ECO:0000256" key="4">
    <source>
        <dbReference type="SAM" id="MobiDB-lite"/>
    </source>
</evidence>
<dbReference type="PRINTS" id="PR00081">
    <property type="entry name" value="GDHRDH"/>
</dbReference>
<keyword evidence="2" id="KW-0521">NADP</keyword>
<dbReference type="InterPro" id="IPR002347">
    <property type="entry name" value="SDR_fam"/>
</dbReference>
<protein>
    <submittedName>
        <fullName evidence="5">Uncharacterized protein</fullName>
    </submittedName>
</protein>
<feature type="region of interest" description="Disordered" evidence="4">
    <location>
        <begin position="273"/>
        <end position="293"/>
    </location>
</feature>
<dbReference type="GO" id="GO:0016491">
    <property type="term" value="F:oxidoreductase activity"/>
    <property type="evidence" value="ECO:0007669"/>
    <property type="project" value="UniProtKB-KW"/>
</dbReference>
<evidence type="ECO:0000256" key="1">
    <source>
        <dbReference type="ARBA" id="ARBA00006484"/>
    </source>
</evidence>
<dbReference type="PANTHER" id="PTHR43963">
    <property type="entry name" value="CARBONYL REDUCTASE 1-RELATED"/>
    <property type="match status" value="1"/>
</dbReference>
<dbReference type="Gene3D" id="3.40.50.720">
    <property type="entry name" value="NAD(P)-binding Rossmann-like Domain"/>
    <property type="match status" value="1"/>
</dbReference>
<dbReference type="EMBL" id="HBEC01037073">
    <property type="protein sequence ID" value="CAD8303696.1"/>
    <property type="molecule type" value="Transcribed_RNA"/>
</dbReference>
<dbReference type="SUPFAM" id="SSF51735">
    <property type="entry name" value="NAD(P)-binding Rossmann-fold domains"/>
    <property type="match status" value="1"/>
</dbReference>
<comment type="similarity">
    <text evidence="1">Belongs to the short-chain dehydrogenases/reductases (SDR) family.</text>
</comment>
<dbReference type="Pfam" id="PF00106">
    <property type="entry name" value="adh_short"/>
    <property type="match status" value="2"/>
</dbReference>
<evidence type="ECO:0000256" key="2">
    <source>
        <dbReference type="ARBA" id="ARBA00022857"/>
    </source>
</evidence>
<dbReference type="AlphaFoldDB" id="A0A7R9VSG2"/>
<sequence>MAAATQRVLVTGANKGIGLAICTKLLDDHPSCHVLMGSRDASRGAAALKSLEEAKPGRKGRVSLLEIDVTSKASITKAAADVQKQGALLHGLINNAGIAFGPMPDVLAVNVYGAHDTTDAFLPLIDPANGRVVTISSAAAPNFVEKCTPERQAFFKSPIVTWDQIDGIMKDTLAAGSDASALGMPPVDDWFGYGLSKACVNLLTMMYAREHPNLKINAVSPGYIETDLTRPIAQARGMQPTDMGMKSPDNGAIAPVFLMMGDVKSSGWYYGSDAKRSPLDRYRSPGDPEYDGS</sequence>
<feature type="compositionally biased region" description="Basic and acidic residues" evidence="4">
    <location>
        <begin position="273"/>
        <end position="286"/>
    </location>
</feature>
<keyword evidence="3" id="KW-0560">Oxidoreductase</keyword>